<evidence type="ECO:0000313" key="5">
    <source>
        <dbReference type="EMBL" id="KAK2160673.1"/>
    </source>
</evidence>
<dbReference type="SUPFAM" id="SSF52047">
    <property type="entry name" value="RNI-like"/>
    <property type="match status" value="1"/>
</dbReference>
<dbReference type="Pfam" id="PF00560">
    <property type="entry name" value="LRR_1"/>
    <property type="match status" value="1"/>
</dbReference>
<dbReference type="InterPro" id="IPR003591">
    <property type="entry name" value="Leu-rich_rpt_typical-subtyp"/>
</dbReference>
<reference evidence="5" key="1">
    <citation type="journal article" date="2023" name="Mol. Biol. Evol.">
        <title>Third-Generation Sequencing Reveals the Adaptive Role of the Epigenome in Three Deep-Sea Polychaetes.</title>
        <authorList>
            <person name="Perez M."/>
            <person name="Aroh O."/>
            <person name="Sun Y."/>
            <person name="Lan Y."/>
            <person name="Juniper S.K."/>
            <person name="Young C.R."/>
            <person name="Angers B."/>
            <person name="Qian P.Y."/>
        </authorList>
    </citation>
    <scope>NUCLEOTIDE SEQUENCE</scope>
    <source>
        <strain evidence="5">P08H-3</strain>
    </source>
</reference>
<dbReference type="Pfam" id="PF23598">
    <property type="entry name" value="LRR_14"/>
    <property type="match status" value="1"/>
</dbReference>
<feature type="compositionally biased region" description="Basic and acidic residues" evidence="3">
    <location>
        <begin position="488"/>
        <end position="504"/>
    </location>
</feature>
<dbReference type="InterPro" id="IPR055414">
    <property type="entry name" value="LRR_R13L4/SHOC2-like"/>
</dbReference>
<dbReference type="InterPro" id="IPR001611">
    <property type="entry name" value="Leu-rich_rpt"/>
</dbReference>
<proteinExistence type="predicted"/>
<dbReference type="Proteomes" id="UP001208570">
    <property type="component" value="Unassembled WGS sequence"/>
</dbReference>
<dbReference type="PANTHER" id="PTHR48051">
    <property type="match status" value="1"/>
</dbReference>
<keyword evidence="1" id="KW-0433">Leucine-rich repeat</keyword>
<feature type="compositionally biased region" description="Acidic residues" evidence="3">
    <location>
        <begin position="537"/>
        <end position="548"/>
    </location>
</feature>
<evidence type="ECO:0000313" key="6">
    <source>
        <dbReference type="Proteomes" id="UP001208570"/>
    </source>
</evidence>
<evidence type="ECO:0000256" key="2">
    <source>
        <dbReference type="ARBA" id="ARBA00022737"/>
    </source>
</evidence>
<dbReference type="SMART" id="SM00369">
    <property type="entry name" value="LRR_TYP"/>
    <property type="match status" value="8"/>
</dbReference>
<sequence>MALGRKRSTLKRNKPPKLSLVVDDEVTNEVLRHRHSKRTLLQIRTSTQSTKYHTARGRSIYWTTDDEMEHEVKVFIRDTEELQDGRKWDELISKGVTHLIIEDNENNLKNIPQQLCGIHTLRSFTLMWSKVRVIPDYLLQLQLTEFCIHKCQLKNINGIQMLSSLVTLELVNDGLKKLPMEIGEITTLVNLDLTGNHLQTLPVSISNLQKLKVLKVSGNDLSEIPSAVGDIQLLDMLDISHNHISAIPDQIGNLSKLVTMRLSYNQIRELPPSFTKLENLHFLYMGHNQFTEIPSVLGKLPKIDTLNMVSNKVHTMEVPIEQLTTLLLDKNELEELPQPLFKCDKLEKLSVQFNKLNSVPAQIARLDRLRALYIGGNRFSKLPVDICMLNNLRHLVLRGSMIEDLPSEFDRLENLSMVDIEDTQLDGCFQFAVKTDGIKGLMEQVVLKRELTETEDKDSDSHHGSGRGSSVFDSEDESATDSEAPDDTSSKPDGHAVPEIRQEAIELCPTNAKHVRNKVASIYPWKTRPRTMYPPMDDGDNDVAVDSL</sequence>
<protein>
    <recommendedName>
        <fullName evidence="4">Disease resistance R13L4/SHOC-2-like LRR domain-containing protein</fullName>
    </recommendedName>
</protein>
<dbReference type="EMBL" id="JAODUP010000128">
    <property type="protein sequence ID" value="KAK2160673.1"/>
    <property type="molecule type" value="Genomic_DNA"/>
</dbReference>
<accession>A0AAD9N9S1</accession>
<feature type="region of interest" description="Disordered" evidence="3">
    <location>
        <begin position="452"/>
        <end position="509"/>
    </location>
</feature>
<dbReference type="PANTHER" id="PTHR48051:SF1">
    <property type="entry name" value="RAS SUPPRESSOR PROTEIN 1"/>
    <property type="match status" value="1"/>
</dbReference>
<feature type="compositionally biased region" description="Basic and acidic residues" evidence="3">
    <location>
        <begin position="452"/>
        <end position="463"/>
    </location>
</feature>
<gene>
    <name evidence="5" type="ORF">LSH36_128g05012</name>
</gene>
<organism evidence="5 6">
    <name type="scientific">Paralvinella palmiformis</name>
    <dbReference type="NCBI Taxonomy" id="53620"/>
    <lineage>
        <taxon>Eukaryota</taxon>
        <taxon>Metazoa</taxon>
        <taxon>Spiralia</taxon>
        <taxon>Lophotrochozoa</taxon>
        <taxon>Annelida</taxon>
        <taxon>Polychaeta</taxon>
        <taxon>Sedentaria</taxon>
        <taxon>Canalipalpata</taxon>
        <taxon>Terebellida</taxon>
        <taxon>Terebelliformia</taxon>
        <taxon>Alvinellidae</taxon>
        <taxon>Paralvinella</taxon>
    </lineage>
</organism>
<evidence type="ECO:0000256" key="1">
    <source>
        <dbReference type="ARBA" id="ARBA00022614"/>
    </source>
</evidence>
<feature type="region of interest" description="Disordered" evidence="3">
    <location>
        <begin position="528"/>
        <end position="548"/>
    </location>
</feature>
<keyword evidence="6" id="KW-1185">Reference proteome</keyword>
<dbReference type="AlphaFoldDB" id="A0AAD9N9S1"/>
<keyword evidence="2" id="KW-0677">Repeat</keyword>
<dbReference type="InterPro" id="IPR050216">
    <property type="entry name" value="LRR_domain-containing"/>
</dbReference>
<dbReference type="GO" id="GO:0005737">
    <property type="term" value="C:cytoplasm"/>
    <property type="evidence" value="ECO:0007669"/>
    <property type="project" value="TreeGrafter"/>
</dbReference>
<feature type="compositionally biased region" description="Acidic residues" evidence="3">
    <location>
        <begin position="473"/>
        <end position="486"/>
    </location>
</feature>
<name>A0AAD9N9S1_9ANNE</name>
<dbReference type="SMART" id="SM00364">
    <property type="entry name" value="LRR_BAC"/>
    <property type="match status" value="6"/>
</dbReference>
<evidence type="ECO:0000256" key="3">
    <source>
        <dbReference type="SAM" id="MobiDB-lite"/>
    </source>
</evidence>
<dbReference type="Gene3D" id="3.80.10.10">
    <property type="entry name" value="Ribonuclease Inhibitor"/>
    <property type="match status" value="3"/>
</dbReference>
<feature type="domain" description="Disease resistance R13L4/SHOC-2-like LRR" evidence="4">
    <location>
        <begin position="237"/>
        <end position="325"/>
    </location>
</feature>
<dbReference type="InterPro" id="IPR032675">
    <property type="entry name" value="LRR_dom_sf"/>
</dbReference>
<comment type="caution">
    <text evidence="5">The sequence shown here is derived from an EMBL/GenBank/DDBJ whole genome shotgun (WGS) entry which is preliminary data.</text>
</comment>
<evidence type="ECO:0000259" key="4">
    <source>
        <dbReference type="Pfam" id="PF23598"/>
    </source>
</evidence>